<sequence>MNSKLLFTIFICIGVVITGCNDYKSSEFEISGKITSIDENKGYVYLNESTEIKYKDYNKLKVGQSVKFVLYSTLEDDVWVTEKIKVKSVEILDRS</sequence>
<name>A0ABM9CAX5_9BACL</name>
<accession>A0ABM9CAX5</accession>
<dbReference type="RefSeq" id="WP_236343084.1">
    <property type="nucleotide sequence ID" value="NZ_CAKMMF010000014.1"/>
</dbReference>
<gene>
    <name evidence="1" type="ORF">PAECIP111893_02776</name>
</gene>
<evidence type="ECO:0000313" key="1">
    <source>
        <dbReference type="EMBL" id="CAH1207770.1"/>
    </source>
</evidence>
<comment type="caution">
    <text evidence="1">The sequence shown here is derived from an EMBL/GenBank/DDBJ whole genome shotgun (WGS) entry which is preliminary data.</text>
</comment>
<keyword evidence="2" id="KW-1185">Reference proteome</keyword>
<organism evidence="1 2">
    <name type="scientific">Paenibacillus plantiphilus</name>
    <dbReference type="NCBI Taxonomy" id="2905650"/>
    <lineage>
        <taxon>Bacteria</taxon>
        <taxon>Bacillati</taxon>
        <taxon>Bacillota</taxon>
        <taxon>Bacilli</taxon>
        <taxon>Bacillales</taxon>
        <taxon>Paenibacillaceae</taxon>
        <taxon>Paenibacillus</taxon>
    </lineage>
</organism>
<proteinExistence type="predicted"/>
<dbReference type="Proteomes" id="UP000838686">
    <property type="component" value="Unassembled WGS sequence"/>
</dbReference>
<dbReference type="EMBL" id="CAKMMF010000014">
    <property type="protein sequence ID" value="CAH1207770.1"/>
    <property type="molecule type" value="Genomic_DNA"/>
</dbReference>
<evidence type="ECO:0000313" key="2">
    <source>
        <dbReference type="Proteomes" id="UP000838686"/>
    </source>
</evidence>
<evidence type="ECO:0008006" key="3">
    <source>
        <dbReference type="Google" id="ProtNLM"/>
    </source>
</evidence>
<dbReference type="PROSITE" id="PS51257">
    <property type="entry name" value="PROKAR_LIPOPROTEIN"/>
    <property type="match status" value="1"/>
</dbReference>
<protein>
    <recommendedName>
        <fullName evidence="3">DUF3221 domain-containing protein</fullName>
    </recommendedName>
</protein>
<reference evidence="1" key="1">
    <citation type="submission" date="2022-01" db="EMBL/GenBank/DDBJ databases">
        <authorList>
            <person name="Criscuolo A."/>
        </authorList>
    </citation>
    <scope>NUCLEOTIDE SEQUENCE</scope>
    <source>
        <strain evidence="1">CIP111893</strain>
    </source>
</reference>